<dbReference type="EMBL" id="VOFY01000084">
    <property type="protein sequence ID" value="KAA8578820.1"/>
    <property type="molecule type" value="Genomic_DNA"/>
</dbReference>
<keyword evidence="4" id="KW-0443">Lipid metabolism</keyword>
<keyword evidence="6" id="KW-1133">Transmembrane helix</keyword>
<dbReference type="InterPro" id="IPR051496">
    <property type="entry name" value="H-rev107_PLA/AT"/>
</dbReference>
<dbReference type="OrthoDB" id="421951at2759"/>
<keyword evidence="10" id="KW-1185">Reference proteome</keyword>
<evidence type="ECO:0000313" key="10">
    <source>
        <dbReference type="Proteomes" id="UP000327493"/>
    </source>
</evidence>
<dbReference type="GO" id="GO:0004623">
    <property type="term" value="F:phospholipase A2 activity"/>
    <property type="evidence" value="ECO:0007669"/>
    <property type="project" value="TreeGrafter"/>
</dbReference>
<dbReference type="GO" id="GO:0016410">
    <property type="term" value="F:N-acyltransferase activity"/>
    <property type="evidence" value="ECO:0007669"/>
    <property type="project" value="TreeGrafter"/>
</dbReference>
<feature type="region of interest" description="Disordered" evidence="5">
    <location>
        <begin position="154"/>
        <end position="176"/>
    </location>
</feature>
<feature type="compositionally biased region" description="Basic residues" evidence="5">
    <location>
        <begin position="163"/>
        <end position="176"/>
    </location>
</feature>
<protein>
    <recommendedName>
        <fullName evidence="7">LRAT domain-containing protein</fullName>
    </recommendedName>
</protein>
<dbReference type="PANTHER" id="PTHR13943">
    <property type="entry name" value="HRAS-LIKE SUPPRESSOR - RELATED"/>
    <property type="match status" value="1"/>
</dbReference>
<dbReference type="AlphaFoldDB" id="A0A5J5D9U1"/>
<dbReference type="Pfam" id="PF04970">
    <property type="entry name" value="LRAT"/>
    <property type="match status" value="1"/>
</dbReference>
<evidence type="ECO:0000313" key="9">
    <source>
        <dbReference type="EMBL" id="KAA8589295.1"/>
    </source>
</evidence>
<evidence type="ECO:0000256" key="2">
    <source>
        <dbReference type="ARBA" id="ARBA00022679"/>
    </source>
</evidence>
<gene>
    <name evidence="9" type="ORF">FQN60_012660</name>
    <name evidence="8" type="ORF">FQN60_018697</name>
</gene>
<evidence type="ECO:0000256" key="6">
    <source>
        <dbReference type="SAM" id="Phobius"/>
    </source>
</evidence>
<keyword evidence="2" id="KW-0808">Transferase</keyword>
<dbReference type="GO" id="GO:0008970">
    <property type="term" value="F:phospholipase A1 activity"/>
    <property type="evidence" value="ECO:0007669"/>
    <property type="project" value="TreeGrafter"/>
</dbReference>
<dbReference type="Gene3D" id="3.90.1720.10">
    <property type="entry name" value="endopeptidase domain like (from Nostoc punctiforme)"/>
    <property type="match status" value="1"/>
</dbReference>
<feature type="domain" description="LRAT" evidence="7">
    <location>
        <begin position="13"/>
        <end position="120"/>
    </location>
</feature>
<organism evidence="9 10">
    <name type="scientific">Etheostoma spectabile</name>
    <name type="common">orangethroat darter</name>
    <dbReference type="NCBI Taxonomy" id="54343"/>
    <lineage>
        <taxon>Eukaryota</taxon>
        <taxon>Metazoa</taxon>
        <taxon>Chordata</taxon>
        <taxon>Craniata</taxon>
        <taxon>Vertebrata</taxon>
        <taxon>Euteleostomi</taxon>
        <taxon>Actinopterygii</taxon>
        <taxon>Neopterygii</taxon>
        <taxon>Teleostei</taxon>
        <taxon>Neoteleostei</taxon>
        <taxon>Acanthomorphata</taxon>
        <taxon>Eupercaria</taxon>
        <taxon>Perciformes</taxon>
        <taxon>Percoidei</taxon>
        <taxon>Percidae</taxon>
        <taxon>Etheostomatinae</taxon>
        <taxon>Etheostoma</taxon>
    </lineage>
</organism>
<evidence type="ECO:0000256" key="5">
    <source>
        <dbReference type="SAM" id="MobiDB-lite"/>
    </source>
</evidence>
<comment type="similarity">
    <text evidence="1">Belongs to the H-rev107 family.</text>
</comment>
<dbReference type="GO" id="GO:0070292">
    <property type="term" value="P:N-acylphosphatidylethanolamine metabolic process"/>
    <property type="evidence" value="ECO:0007669"/>
    <property type="project" value="TreeGrafter"/>
</dbReference>
<dbReference type="PANTHER" id="PTHR13943:SF31">
    <property type="entry name" value="PHOSPHOLIPASE A AND ACYLTRANSFERASE 3"/>
    <property type="match status" value="1"/>
</dbReference>
<dbReference type="Proteomes" id="UP000327493">
    <property type="component" value="Chromosome 9"/>
</dbReference>
<feature type="transmembrane region" description="Helical" evidence="6">
    <location>
        <begin position="127"/>
        <end position="148"/>
    </location>
</feature>
<sequence>MDLTELDAKPGDLIEIDRGLYQHWALYIGNMEVVHFTTPGGDVALKTIGKVKREMIWKVVGNDRFKVNNLLDDKYQPRESYLIVKEACSMVGRDLRYSLVTRNCEHFVTDLRYGKAESRQVTTAAEIGGTVLAVGLVAAVAAVFVSWLKDDDNKEERREERRQPRRHPRRHYNWQQ</sequence>
<keyword evidence="6" id="KW-0812">Transmembrane</keyword>
<accession>A0A5J5D9U1</accession>
<comment type="caution">
    <text evidence="9">The sequence shown here is derived from an EMBL/GenBank/DDBJ whole genome shotgun (WGS) entry which is preliminary data.</text>
</comment>
<keyword evidence="3" id="KW-0378">Hydrolase</keyword>
<evidence type="ECO:0000256" key="3">
    <source>
        <dbReference type="ARBA" id="ARBA00022801"/>
    </source>
</evidence>
<dbReference type="InterPro" id="IPR007053">
    <property type="entry name" value="LRAT_dom"/>
</dbReference>
<evidence type="ECO:0000256" key="1">
    <source>
        <dbReference type="ARBA" id="ARBA00007824"/>
    </source>
</evidence>
<proteinExistence type="inferred from homology"/>
<evidence type="ECO:0000259" key="7">
    <source>
        <dbReference type="PROSITE" id="PS51934"/>
    </source>
</evidence>
<dbReference type="GO" id="GO:0005737">
    <property type="term" value="C:cytoplasm"/>
    <property type="evidence" value="ECO:0007669"/>
    <property type="project" value="TreeGrafter"/>
</dbReference>
<reference evidence="9 10" key="1">
    <citation type="submission" date="2019-08" db="EMBL/GenBank/DDBJ databases">
        <title>A chromosome-level genome assembly, high-density linkage maps, and genome scans reveal the genomic architecture of hybrid incompatibilities underlying speciation via character displacement in darters (Percidae: Etheostominae).</title>
        <authorList>
            <person name="Moran R.L."/>
            <person name="Catchen J.M."/>
            <person name="Fuller R.C."/>
        </authorList>
    </citation>
    <scope>NUCLEOTIDE SEQUENCE [LARGE SCALE GENOMIC DNA]</scope>
    <source>
        <strain evidence="9">EspeVRDwgs_2016</strain>
        <tissue evidence="9">Muscle</tissue>
    </source>
</reference>
<name>A0A5J5D9U1_9PERO</name>
<dbReference type="PROSITE" id="PS51934">
    <property type="entry name" value="LRAT"/>
    <property type="match status" value="1"/>
</dbReference>
<evidence type="ECO:0000313" key="8">
    <source>
        <dbReference type="EMBL" id="KAA8578820.1"/>
    </source>
</evidence>
<keyword evidence="6" id="KW-0472">Membrane</keyword>
<evidence type="ECO:0000256" key="4">
    <source>
        <dbReference type="ARBA" id="ARBA00023098"/>
    </source>
</evidence>
<dbReference type="EMBL" id="VOFY01000009">
    <property type="protein sequence ID" value="KAA8589295.1"/>
    <property type="molecule type" value="Genomic_DNA"/>
</dbReference>